<accession>A0A0B6X0U7</accession>
<name>A0A0B6X0U7_9BACT</name>
<evidence type="ECO:0000313" key="1">
    <source>
        <dbReference type="EMBL" id="CDM67153.1"/>
    </source>
</evidence>
<sequence length="79" mass="8917">MTFKNLVEAFKNDFGEQLCLKDYLLADTRIPWVSLYDHLALTDGLALLPRGSSGTGGRWWMCAGWHVQEVIHARNGVEP</sequence>
<dbReference type="STRING" id="454194.PYK22_03202"/>
<reference evidence="1 2" key="1">
    <citation type="submission" date="2013-12" db="EMBL/GenBank/DDBJ databases">
        <authorList>
            <person name="Stott M."/>
        </authorList>
    </citation>
    <scope>NUCLEOTIDE SEQUENCE [LARGE SCALE GENOMIC DNA]</scope>
    <source>
        <strain evidence="1 2">K22</strain>
    </source>
</reference>
<keyword evidence="2" id="KW-1185">Reference proteome</keyword>
<reference evidence="1 2" key="2">
    <citation type="submission" date="2015-01" db="EMBL/GenBank/DDBJ databases">
        <title>Complete genome sequence of Pyrinomonas methylaliphatogenes type strain K22T.</title>
        <authorList>
            <person name="Lee K.C.Y."/>
            <person name="Power J.F."/>
            <person name="Dunfield P.F."/>
            <person name="Morgan X.C."/>
            <person name="Huttenhower C."/>
            <person name="Stott M.B."/>
        </authorList>
    </citation>
    <scope>NUCLEOTIDE SEQUENCE [LARGE SCALE GENOMIC DNA]</scope>
    <source>
        <strain evidence="1 2">K22</strain>
    </source>
</reference>
<protein>
    <submittedName>
        <fullName evidence="1">Uncharacterized protein</fullName>
    </submittedName>
</protein>
<evidence type="ECO:0000313" key="2">
    <source>
        <dbReference type="Proteomes" id="UP000031518"/>
    </source>
</evidence>
<dbReference type="AlphaFoldDB" id="A0A0B6X0U7"/>
<organism evidence="1 2">
    <name type="scientific">Pyrinomonas methylaliphatogenes</name>
    <dbReference type="NCBI Taxonomy" id="454194"/>
    <lineage>
        <taxon>Bacteria</taxon>
        <taxon>Pseudomonadati</taxon>
        <taxon>Acidobacteriota</taxon>
        <taxon>Blastocatellia</taxon>
        <taxon>Blastocatellales</taxon>
        <taxon>Pyrinomonadaceae</taxon>
        <taxon>Pyrinomonas</taxon>
    </lineage>
</organism>
<gene>
    <name evidence="1" type="ORF">PYK22_03202</name>
</gene>
<dbReference type="Proteomes" id="UP000031518">
    <property type="component" value="Unassembled WGS sequence"/>
</dbReference>
<dbReference type="EMBL" id="CBXV010000009">
    <property type="protein sequence ID" value="CDM67153.1"/>
    <property type="molecule type" value="Genomic_DNA"/>
</dbReference>
<proteinExistence type="predicted"/>
<dbReference type="RefSeq" id="WP_162199874.1">
    <property type="nucleotide sequence ID" value="NZ_CBXV010000009.1"/>
</dbReference>